<name>A0A6P0CCE6_9RHOB</name>
<gene>
    <name evidence="1" type="ORF">GV827_10290</name>
</gene>
<keyword evidence="2" id="KW-1185">Reference proteome</keyword>
<evidence type="ECO:0000313" key="1">
    <source>
        <dbReference type="EMBL" id="NEK22795.1"/>
    </source>
</evidence>
<comment type="caution">
    <text evidence="1">The sequence shown here is derived from an EMBL/GenBank/DDBJ whole genome shotgun (WGS) entry which is preliminary data.</text>
</comment>
<dbReference type="Proteomes" id="UP000468591">
    <property type="component" value="Unassembled WGS sequence"/>
</dbReference>
<dbReference type="RefSeq" id="WP_164353719.1">
    <property type="nucleotide sequence ID" value="NZ_JAABNT010000005.1"/>
</dbReference>
<accession>A0A6P0CCE6</accession>
<proteinExistence type="predicted"/>
<protein>
    <submittedName>
        <fullName evidence="1">Orotidine 5-phosphate decarboxylase</fullName>
    </submittedName>
</protein>
<dbReference type="AlphaFoldDB" id="A0A6P0CCE6"/>
<evidence type="ECO:0000313" key="2">
    <source>
        <dbReference type="Proteomes" id="UP000468591"/>
    </source>
</evidence>
<sequence length="104" mass="11499">MYTCPIQLSDVRYNASSSSFEALVTVHDNSTVRRYACAINAPISMTFEDAAKGLARQAIRRHQHRGGLFSNAACHAPKQRAGRPGFDPLRWLESIVTRPGRKAA</sequence>
<reference evidence="1 2" key="1">
    <citation type="submission" date="2020-01" db="EMBL/GenBank/DDBJ databases">
        <title>Sulfitobacter sediminilitoris sp. nov., isolated from a tidal flat.</title>
        <authorList>
            <person name="Park S."/>
            <person name="Yoon J.-H."/>
        </authorList>
    </citation>
    <scope>NUCLEOTIDE SEQUENCE [LARGE SCALE GENOMIC DNA]</scope>
    <source>
        <strain evidence="1 2">JBTF-M27</strain>
    </source>
</reference>
<dbReference type="EMBL" id="JAABNT010000005">
    <property type="protein sequence ID" value="NEK22795.1"/>
    <property type="molecule type" value="Genomic_DNA"/>
</dbReference>
<organism evidence="1 2">
    <name type="scientific">Sulfitobacter sediminilitoris</name>
    <dbReference type="NCBI Taxonomy" id="2698830"/>
    <lineage>
        <taxon>Bacteria</taxon>
        <taxon>Pseudomonadati</taxon>
        <taxon>Pseudomonadota</taxon>
        <taxon>Alphaproteobacteria</taxon>
        <taxon>Rhodobacterales</taxon>
        <taxon>Roseobacteraceae</taxon>
        <taxon>Sulfitobacter</taxon>
    </lineage>
</organism>